<proteinExistence type="predicted"/>
<protein>
    <submittedName>
        <fullName evidence="1">Uncharacterized protein</fullName>
    </submittedName>
</protein>
<sequence>MKKQKPIIFLGEKLDPEYYPILYEKAKKHPEELKRQLLSLAKLPGGSIRSAKQALESDLQHG</sequence>
<comment type="caution">
    <text evidence="1">The sequence shown here is derived from an EMBL/GenBank/DDBJ whole genome shotgun (WGS) entry which is preliminary data.</text>
</comment>
<dbReference type="AlphaFoldDB" id="A0A1G1W052"/>
<reference evidence="1 2" key="1">
    <citation type="journal article" date="2016" name="Nat. Commun.">
        <title>Thousands of microbial genomes shed light on interconnected biogeochemical processes in an aquifer system.</title>
        <authorList>
            <person name="Anantharaman K."/>
            <person name="Brown C.T."/>
            <person name="Hug L.A."/>
            <person name="Sharon I."/>
            <person name="Castelle C.J."/>
            <person name="Probst A.J."/>
            <person name="Thomas B.C."/>
            <person name="Singh A."/>
            <person name="Wilkins M.J."/>
            <person name="Karaoz U."/>
            <person name="Brodie E.L."/>
            <person name="Williams K.H."/>
            <person name="Hubbard S.S."/>
            <person name="Banfield J.F."/>
        </authorList>
    </citation>
    <scope>NUCLEOTIDE SEQUENCE [LARGE SCALE GENOMIC DNA]</scope>
</reference>
<evidence type="ECO:0000313" key="2">
    <source>
        <dbReference type="Proteomes" id="UP000176723"/>
    </source>
</evidence>
<accession>A0A1G1W052</accession>
<name>A0A1G1W052_9BACT</name>
<gene>
    <name evidence="1" type="ORF">A3A65_01325</name>
</gene>
<organism evidence="1 2">
    <name type="scientific">Candidatus Chisholmbacteria bacterium RIFCSPLOWO2_01_FULL_49_14</name>
    <dbReference type="NCBI Taxonomy" id="1797593"/>
    <lineage>
        <taxon>Bacteria</taxon>
        <taxon>Candidatus Chisholmiibacteriota</taxon>
    </lineage>
</organism>
<dbReference type="EMBL" id="MHCL01000023">
    <property type="protein sequence ID" value="OGY20797.1"/>
    <property type="molecule type" value="Genomic_DNA"/>
</dbReference>
<evidence type="ECO:0000313" key="1">
    <source>
        <dbReference type="EMBL" id="OGY20797.1"/>
    </source>
</evidence>
<dbReference type="Proteomes" id="UP000176723">
    <property type="component" value="Unassembled WGS sequence"/>
</dbReference>